<feature type="transmembrane region" description="Helical" evidence="7">
    <location>
        <begin position="450"/>
        <end position="466"/>
    </location>
</feature>
<sequence>MSNVTLHISKNFKELLQFLKSISFSRAIRVGIAVTLPVLMGIQLGYFEIGLALSFGAFWSSPSDVSGSFRHKIKGILISATLVMIVSFIKGYLHFQLWLLLPVLGLLTFTIAYISIYGFRASLISFSGLMALVLSFANESEELEIYQYAVLIGVGGLWYLLLSKAWHRINPKAETEEFLSETFLLTSELIETRGKLVNPHEDHEKLQSKLLKLQSDLTTNHETLREILILSRRTSGWSNYQNKRLLIFVQLIEMLETAISNPVNYHRMDVLFNDHPQYIKRFQDLIFEMSYQLRMISEAGNDHRKLPKNDFMRQCFENVRRDVALLRETKYYEEYLMLQNLLEYQEKQFEKLKSIKRLLGDPNSTEINVIDRKKAKRFIAPQDYDPKLLLRNFSFRSTIFRHSVRLAVTVMIGYALGSIFAFQNPYSILLIVIVIMRPSYGLTRSRAKDRMIGTLIGGAIAFGVVFMIQDPYVYGIMGVISLVIALSLVQKNYKASATFITLSVVFIYAILSPDVLSLIKFRILDTLVGAGLSYAAMLWLWPAWEFVEMKESIEKSVKANKDFLHKIIEYYLLKGHIPTSYNIARKQAFLETSNLSSAFQRMTQEPKSKQREMNKVYELVVLNHNFLASLASLSTYIQHYDTTEASERFKTATEKIAFNLERVVQCLKDKTCNGAGASSEDTTLFDDQLPVFNYLEINTLKSNDTETLRELQEAHLVWEQLEWLFSISGRMLKLSASVKLD</sequence>
<feature type="domain" description="Integral membrane bound transporter" evidence="9">
    <location>
        <begin position="413"/>
        <end position="533"/>
    </location>
</feature>
<dbReference type="PANTHER" id="PTHR30509:SF8">
    <property type="entry name" value="INNER MEMBRANE PROTEIN YCCS"/>
    <property type="match status" value="1"/>
</dbReference>
<keyword evidence="11" id="KW-1185">Reference proteome</keyword>
<name>A0ABW5VI50_9FLAO</name>
<dbReference type="Pfam" id="PF13515">
    <property type="entry name" value="FUSC_2"/>
    <property type="match status" value="1"/>
</dbReference>
<feature type="transmembrane region" description="Helical" evidence="7">
    <location>
        <begin position="426"/>
        <end position="443"/>
    </location>
</feature>
<evidence type="ECO:0000256" key="6">
    <source>
        <dbReference type="ARBA" id="ARBA00043993"/>
    </source>
</evidence>
<feature type="transmembrane region" description="Helical" evidence="7">
    <location>
        <begin position="495"/>
        <end position="511"/>
    </location>
</feature>
<feature type="transmembrane region" description="Helical" evidence="7">
    <location>
        <begin position="95"/>
        <end position="114"/>
    </location>
</feature>
<reference evidence="11" key="1">
    <citation type="journal article" date="2019" name="Int. J. Syst. Evol. Microbiol.">
        <title>The Global Catalogue of Microorganisms (GCM) 10K type strain sequencing project: providing services to taxonomists for standard genome sequencing and annotation.</title>
        <authorList>
            <consortium name="The Broad Institute Genomics Platform"/>
            <consortium name="The Broad Institute Genome Sequencing Center for Infectious Disease"/>
            <person name="Wu L."/>
            <person name="Ma J."/>
        </authorList>
    </citation>
    <scope>NUCLEOTIDE SEQUENCE [LARGE SCALE GENOMIC DNA]</scope>
    <source>
        <strain evidence="11">KCTC 52924</strain>
    </source>
</reference>
<dbReference type="InterPro" id="IPR032692">
    <property type="entry name" value="YccS_N"/>
</dbReference>
<evidence type="ECO:0000256" key="2">
    <source>
        <dbReference type="ARBA" id="ARBA00022475"/>
    </source>
</evidence>
<keyword evidence="5 7" id="KW-0472">Membrane</keyword>
<dbReference type="EMBL" id="JBHUOK010000029">
    <property type="protein sequence ID" value="MFD2789848.1"/>
    <property type="molecule type" value="Genomic_DNA"/>
</dbReference>
<feature type="transmembrane region" description="Helical" evidence="7">
    <location>
        <begin position="71"/>
        <end position="89"/>
    </location>
</feature>
<comment type="subcellular location">
    <subcellularLocation>
        <location evidence="1">Cell membrane</location>
        <topology evidence="1">Multi-pass membrane protein</topology>
    </subcellularLocation>
</comment>
<evidence type="ECO:0000259" key="9">
    <source>
        <dbReference type="Pfam" id="PF13515"/>
    </source>
</evidence>
<evidence type="ECO:0000313" key="10">
    <source>
        <dbReference type="EMBL" id="MFD2789848.1"/>
    </source>
</evidence>
<evidence type="ECO:0000256" key="4">
    <source>
        <dbReference type="ARBA" id="ARBA00022989"/>
    </source>
</evidence>
<dbReference type="Proteomes" id="UP001597532">
    <property type="component" value="Unassembled WGS sequence"/>
</dbReference>
<protein>
    <submittedName>
        <fullName evidence="10">FUSC family membrane protein</fullName>
    </submittedName>
</protein>
<keyword evidence="3 7" id="KW-0812">Transmembrane</keyword>
<comment type="similarity">
    <text evidence="6">Belongs to the YccS/YhfK family.</text>
</comment>
<feature type="transmembrane region" description="Helical" evidence="7">
    <location>
        <begin position="472"/>
        <end position="488"/>
    </location>
</feature>
<organism evidence="10 11">
    <name type="scientific">Arenibacter antarcticus</name>
    <dbReference type="NCBI Taxonomy" id="2040469"/>
    <lineage>
        <taxon>Bacteria</taxon>
        <taxon>Pseudomonadati</taxon>
        <taxon>Bacteroidota</taxon>
        <taxon>Flavobacteriia</taxon>
        <taxon>Flavobacteriales</taxon>
        <taxon>Flavobacteriaceae</taxon>
        <taxon>Arenibacter</taxon>
    </lineage>
</organism>
<dbReference type="PANTHER" id="PTHR30509">
    <property type="entry name" value="P-HYDROXYBENZOIC ACID EFFLUX PUMP SUBUNIT-RELATED"/>
    <property type="match status" value="1"/>
</dbReference>
<keyword evidence="2" id="KW-1003">Cell membrane</keyword>
<feature type="domain" description="Integral membrane protein YccS N-terminal" evidence="8">
    <location>
        <begin position="77"/>
        <end position="342"/>
    </location>
</feature>
<evidence type="ECO:0000256" key="5">
    <source>
        <dbReference type="ARBA" id="ARBA00023136"/>
    </source>
</evidence>
<dbReference type="Pfam" id="PF12805">
    <property type="entry name" value="FUSC-like"/>
    <property type="match status" value="1"/>
</dbReference>
<feature type="transmembrane region" description="Helical" evidence="7">
    <location>
        <begin position="403"/>
        <end position="420"/>
    </location>
</feature>
<evidence type="ECO:0000313" key="11">
    <source>
        <dbReference type="Proteomes" id="UP001597532"/>
    </source>
</evidence>
<dbReference type="RefSeq" id="WP_251807729.1">
    <property type="nucleotide sequence ID" value="NZ_CP166679.1"/>
</dbReference>
<dbReference type="InterPro" id="IPR049453">
    <property type="entry name" value="Memb_transporter_dom"/>
</dbReference>
<feature type="transmembrane region" description="Helical" evidence="7">
    <location>
        <begin position="145"/>
        <end position="162"/>
    </location>
</feature>
<accession>A0ABW5VI50</accession>
<comment type="caution">
    <text evidence="10">The sequence shown here is derived from an EMBL/GenBank/DDBJ whole genome shotgun (WGS) entry which is preliminary data.</text>
</comment>
<evidence type="ECO:0000256" key="1">
    <source>
        <dbReference type="ARBA" id="ARBA00004651"/>
    </source>
</evidence>
<evidence type="ECO:0000256" key="3">
    <source>
        <dbReference type="ARBA" id="ARBA00022692"/>
    </source>
</evidence>
<evidence type="ECO:0000256" key="7">
    <source>
        <dbReference type="SAM" id="Phobius"/>
    </source>
</evidence>
<keyword evidence="4 7" id="KW-1133">Transmembrane helix</keyword>
<evidence type="ECO:0000259" key="8">
    <source>
        <dbReference type="Pfam" id="PF12805"/>
    </source>
</evidence>
<gene>
    <name evidence="10" type="ORF">ACFS1K_08750</name>
</gene>
<proteinExistence type="inferred from homology"/>
<feature type="transmembrane region" description="Helical" evidence="7">
    <location>
        <begin position="30"/>
        <end position="59"/>
    </location>
</feature>